<protein>
    <submittedName>
        <fullName evidence="3">Uncharacterized protein</fullName>
    </submittedName>
</protein>
<dbReference type="EMBL" id="HBKQ01055932">
    <property type="protein sequence ID" value="CAE2282234.1"/>
    <property type="molecule type" value="Transcribed_RNA"/>
</dbReference>
<dbReference type="AlphaFoldDB" id="A0A6U6K8H1"/>
<gene>
    <name evidence="3" type="ORF">OAUR00152_LOCUS38295</name>
    <name evidence="4" type="ORF">OAUR00152_LOCUS38296</name>
</gene>
<proteinExistence type="predicted"/>
<feature type="transmembrane region" description="Helical" evidence="1">
    <location>
        <begin position="87"/>
        <end position="104"/>
    </location>
</feature>
<evidence type="ECO:0000313" key="3">
    <source>
        <dbReference type="EMBL" id="CAE2282232.1"/>
    </source>
</evidence>
<sequence length="178" mass="19310">MLSFVSVLILSVGSMPNVASAFVPRAFIAADRPISPPLLFPESELTTVAMVPPQVTDAMPSLAIGQEGVGSDPTAFTDEISLLDGPIQTMLLAAVAVMAVLVAIKSLGGAMDNAIGKVLEDFEETMKGTYPKRWEPMESELEGLEEPQRSEKLFKLMESMKTETPDFYDDVIKKMAKR</sequence>
<dbReference type="EMBL" id="HBKQ01055931">
    <property type="protein sequence ID" value="CAE2282232.1"/>
    <property type="molecule type" value="Transcribed_RNA"/>
</dbReference>
<accession>A0A6U6K8H1</accession>
<keyword evidence="1" id="KW-0812">Transmembrane</keyword>
<feature type="signal peptide" evidence="2">
    <location>
        <begin position="1"/>
        <end position="21"/>
    </location>
</feature>
<reference evidence="3" key="1">
    <citation type="submission" date="2021-01" db="EMBL/GenBank/DDBJ databases">
        <authorList>
            <person name="Corre E."/>
            <person name="Pelletier E."/>
            <person name="Niang G."/>
            <person name="Scheremetjew M."/>
            <person name="Finn R."/>
            <person name="Kale V."/>
            <person name="Holt S."/>
            <person name="Cochrane G."/>
            <person name="Meng A."/>
            <person name="Brown T."/>
            <person name="Cohen L."/>
        </authorList>
    </citation>
    <scope>NUCLEOTIDE SEQUENCE</scope>
    <source>
        <strain evidence="3">Isolate 1302-5</strain>
    </source>
</reference>
<keyword evidence="1" id="KW-0472">Membrane</keyword>
<keyword evidence="1" id="KW-1133">Transmembrane helix</keyword>
<feature type="chain" id="PRO_5036192410" evidence="2">
    <location>
        <begin position="22"/>
        <end position="178"/>
    </location>
</feature>
<evidence type="ECO:0000256" key="2">
    <source>
        <dbReference type="SAM" id="SignalP"/>
    </source>
</evidence>
<evidence type="ECO:0000256" key="1">
    <source>
        <dbReference type="SAM" id="Phobius"/>
    </source>
</evidence>
<name>A0A6U6K8H1_9STRA</name>
<organism evidence="3">
    <name type="scientific">Odontella aurita</name>
    <dbReference type="NCBI Taxonomy" id="265563"/>
    <lineage>
        <taxon>Eukaryota</taxon>
        <taxon>Sar</taxon>
        <taxon>Stramenopiles</taxon>
        <taxon>Ochrophyta</taxon>
        <taxon>Bacillariophyta</taxon>
        <taxon>Mediophyceae</taxon>
        <taxon>Biddulphiophycidae</taxon>
        <taxon>Eupodiscales</taxon>
        <taxon>Odontellaceae</taxon>
        <taxon>Odontella</taxon>
    </lineage>
</organism>
<keyword evidence="2" id="KW-0732">Signal</keyword>
<evidence type="ECO:0000313" key="4">
    <source>
        <dbReference type="EMBL" id="CAE2282234.1"/>
    </source>
</evidence>